<dbReference type="RefSeq" id="WP_151078745.1">
    <property type="nucleotide sequence ID" value="NZ_CP047647.1"/>
</dbReference>
<evidence type="ECO:0000313" key="1">
    <source>
        <dbReference type="EMBL" id="KAA9333324.1"/>
    </source>
</evidence>
<accession>A0A7L4ZY88</accession>
<evidence type="ECO:0000313" key="2">
    <source>
        <dbReference type="Proteomes" id="UP000326380"/>
    </source>
</evidence>
<sequence>MEPLDEKRAAALVDTWLANHPNRIADHRSDPVLLENWKRSAVRRLLEGIPHDSAQILERFATKVEGPVMH</sequence>
<dbReference type="AlphaFoldDB" id="A0A7L4ZY88"/>
<proteinExistence type="predicted"/>
<dbReference type="Proteomes" id="UP000326380">
    <property type="component" value="Unassembled WGS sequence"/>
</dbReference>
<reference evidence="1 2" key="1">
    <citation type="submission" date="2019-09" db="EMBL/GenBank/DDBJ databases">
        <title>Genome sequence of Hymenobacter sp. M3.</title>
        <authorList>
            <person name="Srinivasan S."/>
        </authorList>
    </citation>
    <scope>NUCLEOTIDE SEQUENCE [LARGE SCALE GENOMIC DNA]</scope>
    <source>
        <strain evidence="1 2">M3</strain>
    </source>
</reference>
<gene>
    <name evidence="1" type="ORF">F0P96_10155</name>
</gene>
<comment type="caution">
    <text evidence="1">The sequence shown here is derived from an EMBL/GenBank/DDBJ whole genome shotgun (WGS) entry which is preliminary data.</text>
</comment>
<keyword evidence="2" id="KW-1185">Reference proteome</keyword>
<organism evidence="1 2">
    <name type="scientific">Hymenobacter busanensis</name>
    <dbReference type="NCBI Taxonomy" id="2607656"/>
    <lineage>
        <taxon>Bacteria</taxon>
        <taxon>Pseudomonadati</taxon>
        <taxon>Bacteroidota</taxon>
        <taxon>Cytophagia</taxon>
        <taxon>Cytophagales</taxon>
        <taxon>Hymenobacteraceae</taxon>
        <taxon>Hymenobacter</taxon>
    </lineage>
</organism>
<protein>
    <submittedName>
        <fullName evidence="1">Uncharacterized protein</fullName>
    </submittedName>
</protein>
<name>A0A7L4ZY88_9BACT</name>
<dbReference type="EMBL" id="VTWU01000003">
    <property type="protein sequence ID" value="KAA9333324.1"/>
    <property type="molecule type" value="Genomic_DNA"/>
</dbReference>